<evidence type="ECO:0000313" key="2">
    <source>
        <dbReference type="Proteomes" id="UP000514509"/>
    </source>
</evidence>
<keyword evidence="2" id="KW-1185">Reference proteome</keyword>
<evidence type="ECO:0000313" key="1">
    <source>
        <dbReference type="EMBL" id="QMU26549.1"/>
    </source>
</evidence>
<organism evidence="1 2">
    <name type="scientific">Adhaeribacter radiodurans</name>
    <dbReference type="NCBI Taxonomy" id="2745197"/>
    <lineage>
        <taxon>Bacteria</taxon>
        <taxon>Pseudomonadati</taxon>
        <taxon>Bacteroidota</taxon>
        <taxon>Cytophagia</taxon>
        <taxon>Cytophagales</taxon>
        <taxon>Hymenobacteraceae</taxon>
        <taxon>Adhaeribacter</taxon>
    </lineage>
</organism>
<dbReference type="KEGG" id="add:HUW48_00315"/>
<sequence length="504" mass="57337">MDIAFSNSLLHLERAVSTTRFCISQKFDSDIDTDSYLTDALFVHLIQEHQEFHIEGVIDFFKRQDTFCITKIVAHQFAQSPLQEIIAASLIASSRHSVLEPELVNNLKDYIEREVKFHPQSGLLKDLSHTLIILYSIAKLNIWNEEKLSTHIDILLSKHTYYRGLDSVFLVKLAALVPQNQKLSFVAKRQIELPLELKDAEEKLFFYYARLWYYTQLKDNFTKDYLLEAIAFIKGIPLEEFQVGTYFEDYKVPGKCKWPGSVYPCFLLGYTKIVLDIYNTIMSEERIQSEQQDFKQLVDDNGRQIMLQKPGEQFVGSPFKVLKSGDKYRFTTDINVQVNDIILDGEQAYKISSVQDYSSNGVVVGKEVKYEPVRYSSPAAQINNFYNNGVNNSPVQVGGTGNTQNVNITQSNNTEIIFKLIELLQQLPKEDLPIEILSDLELAKSEAAKPSPIWGKVANGVKGALTWTFNNPDKAGVIVQKVNDFIATYGPQMGQLLQLQNVGL</sequence>
<dbReference type="EMBL" id="CP055152">
    <property type="protein sequence ID" value="QMU26549.1"/>
    <property type="molecule type" value="Genomic_DNA"/>
</dbReference>
<geneLocation type="plasmid" evidence="1 2">
    <name>unnamed</name>
</geneLocation>
<protein>
    <submittedName>
        <fullName evidence="1">Uncharacterized protein</fullName>
    </submittedName>
</protein>
<reference evidence="1 2" key="1">
    <citation type="submission" date="2020-08" db="EMBL/GenBank/DDBJ databases">
        <title>Adhaeribacter dokdonensis sp. nov., isolated from the rhizosphere of Elymus tsukushiensis, a plant native to the Dokdo Islands, Republic of Korea.</title>
        <authorList>
            <person name="Ghim S.Y."/>
        </authorList>
    </citation>
    <scope>NUCLEOTIDE SEQUENCE [LARGE SCALE GENOMIC DNA]</scope>
    <source>
        <strain evidence="1 2">KUDC8001</strain>
        <plasmid evidence="1 2">unnamed</plasmid>
    </source>
</reference>
<dbReference type="RefSeq" id="WP_182411490.1">
    <property type="nucleotide sequence ID" value="NZ_CP055152.1"/>
</dbReference>
<keyword evidence="1" id="KW-0614">Plasmid</keyword>
<proteinExistence type="predicted"/>
<name>A0A7L7L266_9BACT</name>
<accession>A0A7L7L266</accession>
<dbReference type="AlphaFoldDB" id="A0A7L7L266"/>
<dbReference type="Proteomes" id="UP000514509">
    <property type="component" value="Plasmid unnamed"/>
</dbReference>
<gene>
    <name evidence="1" type="ORF">HUW48_00315</name>
</gene>